<sequence>MIRQQRDCNGDTEEGRNKIPLYVVQSVENIQTGHDIRLPSRSDFIADDDSWMDNLFPVEGNTALEGPSDLITEFGVKHNNTSRYPDYDVVKHRGEALHWTDGPDVGRGHHSEERAVVPDRRHPPPTTDENKTDGKLAFQTQYVNLMFSSFSIKGWGHDGTSCFPCHQLHLIEEPTCVYRCILILLPIQFMNSPPLVFHRLLTTTSFPFRIIFANDAFLRLRRNESVLGSSLFDCLVSDDMVMKPQISRAKAFLRSVLRGSGCSIRIVSAEDSASSFMTIPCVVNAYPVVSNGIGSEDIRYYAMRFHDVQT</sequence>
<evidence type="ECO:0008006" key="4">
    <source>
        <dbReference type="Google" id="ProtNLM"/>
    </source>
</evidence>
<feature type="compositionally biased region" description="Basic and acidic residues" evidence="1">
    <location>
        <begin position="104"/>
        <end position="132"/>
    </location>
</feature>
<organism evidence="2 3">
    <name type="scientific">Cylindrotheca closterium</name>
    <dbReference type="NCBI Taxonomy" id="2856"/>
    <lineage>
        <taxon>Eukaryota</taxon>
        <taxon>Sar</taxon>
        <taxon>Stramenopiles</taxon>
        <taxon>Ochrophyta</taxon>
        <taxon>Bacillariophyta</taxon>
        <taxon>Bacillariophyceae</taxon>
        <taxon>Bacillariophycidae</taxon>
        <taxon>Bacillariales</taxon>
        <taxon>Bacillariaceae</taxon>
        <taxon>Cylindrotheca</taxon>
    </lineage>
</organism>
<dbReference type="Proteomes" id="UP001295423">
    <property type="component" value="Unassembled WGS sequence"/>
</dbReference>
<comment type="caution">
    <text evidence="2">The sequence shown here is derived from an EMBL/GenBank/DDBJ whole genome shotgun (WGS) entry which is preliminary data.</text>
</comment>
<reference evidence="2" key="1">
    <citation type="submission" date="2023-08" db="EMBL/GenBank/DDBJ databases">
        <authorList>
            <person name="Audoor S."/>
            <person name="Bilcke G."/>
        </authorList>
    </citation>
    <scope>NUCLEOTIDE SEQUENCE</scope>
</reference>
<dbReference type="EMBL" id="CAKOGP040002191">
    <property type="protein sequence ID" value="CAJ1964602.1"/>
    <property type="molecule type" value="Genomic_DNA"/>
</dbReference>
<feature type="region of interest" description="Disordered" evidence="1">
    <location>
        <begin position="100"/>
        <end position="132"/>
    </location>
</feature>
<evidence type="ECO:0000256" key="1">
    <source>
        <dbReference type="SAM" id="MobiDB-lite"/>
    </source>
</evidence>
<dbReference type="AlphaFoldDB" id="A0AAD2JMF3"/>
<name>A0AAD2JMF3_9STRA</name>
<evidence type="ECO:0000313" key="3">
    <source>
        <dbReference type="Proteomes" id="UP001295423"/>
    </source>
</evidence>
<evidence type="ECO:0000313" key="2">
    <source>
        <dbReference type="EMBL" id="CAJ1964602.1"/>
    </source>
</evidence>
<gene>
    <name evidence="2" type="ORF">CYCCA115_LOCUS20711</name>
</gene>
<accession>A0AAD2JMF3</accession>
<proteinExistence type="predicted"/>
<protein>
    <recommendedName>
        <fullName evidence="4">PAS domain-containing protein</fullName>
    </recommendedName>
</protein>
<keyword evidence="3" id="KW-1185">Reference proteome</keyword>